<dbReference type="Proteomes" id="UP000472971">
    <property type="component" value="Unassembled WGS sequence"/>
</dbReference>
<dbReference type="GO" id="GO:0043752">
    <property type="term" value="F:adenosylcobinamide kinase activity"/>
    <property type="evidence" value="ECO:0007669"/>
    <property type="project" value="UniProtKB-EC"/>
</dbReference>
<feature type="binding site" evidence="19">
    <location>
        <begin position="11"/>
        <end position="18"/>
    </location>
    <ligand>
        <name>GTP</name>
        <dbReference type="ChEBI" id="CHEBI:37565"/>
    </ligand>
</feature>
<keyword evidence="21" id="KW-0548">Nucleotidyltransferase</keyword>
<gene>
    <name evidence="21" type="ORF">G4D64_06755</name>
    <name evidence="20" type="ORF">H1Z61_06790</name>
</gene>
<evidence type="ECO:0000256" key="19">
    <source>
        <dbReference type="PIRSR" id="PIRSR006135-2"/>
    </source>
</evidence>
<dbReference type="PANTHER" id="PTHR34848:SF1">
    <property type="entry name" value="BIFUNCTIONAL ADENOSYLCOBALAMIN BIOSYNTHESIS PROTEIN COBU"/>
    <property type="match status" value="1"/>
</dbReference>
<reference evidence="21 22" key="1">
    <citation type="submission" date="2020-02" db="EMBL/GenBank/DDBJ databases">
        <title>Bacillus aquiflavi sp. nov., isolated from yellow water of strong flavor Chinese baijiu in Yibin region of China.</title>
        <authorList>
            <person name="Xie J."/>
        </authorList>
    </citation>
    <scope>NUCLEOTIDE SEQUENCE [LARGE SCALE GENOMIC DNA]</scope>
    <source>
        <strain evidence="21 22">3H-10</strain>
    </source>
</reference>
<dbReference type="CDD" id="cd00544">
    <property type="entry name" value="CobU"/>
    <property type="match status" value="1"/>
</dbReference>
<evidence type="ECO:0000256" key="3">
    <source>
        <dbReference type="ARBA" id="ARBA00001522"/>
    </source>
</evidence>
<evidence type="ECO:0000256" key="13">
    <source>
        <dbReference type="ARBA" id="ARBA00022777"/>
    </source>
</evidence>
<dbReference type="Pfam" id="PF02283">
    <property type="entry name" value="CobU"/>
    <property type="match status" value="1"/>
</dbReference>
<keyword evidence="11 21" id="KW-0808">Transferase</keyword>
<sequence>MAQAKLIFITGGVRSGKSSFAESLATSYAEKTSGRLHYIACGQAADHEMEERIRRHQLVRQNSPIPWKTWECFLNLGTLASHFTKRDVVLLDCVTTLLDNELFSHYETGEWQSKKFQNHVEQSIVANIAQLKNNSIVTVVVSNELLNEPIHEETSLTYGRLLGSIHQQIVKMADEAFLVEAGIHVLMKGERLNE</sequence>
<evidence type="ECO:0000313" key="21">
    <source>
        <dbReference type="EMBL" id="NEY81220.1"/>
    </source>
</evidence>
<evidence type="ECO:0000313" key="20">
    <source>
        <dbReference type="EMBL" id="MBA4536853.1"/>
    </source>
</evidence>
<dbReference type="UniPathway" id="UPA00148">
    <property type="reaction ID" value="UER00236"/>
</dbReference>
<dbReference type="EC" id="2.7.7.62" evidence="9"/>
<comment type="similarity">
    <text evidence="7">Belongs to the CobU/CobP family.</text>
</comment>
<dbReference type="Gene3D" id="3.40.50.300">
    <property type="entry name" value="P-loop containing nucleotide triphosphate hydrolases"/>
    <property type="match status" value="1"/>
</dbReference>
<dbReference type="PANTHER" id="PTHR34848">
    <property type="match status" value="1"/>
</dbReference>
<dbReference type="EMBL" id="JACEIO010000012">
    <property type="protein sequence ID" value="MBA4536853.1"/>
    <property type="molecule type" value="Genomic_DNA"/>
</dbReference>
<keyword evidence="10" id="KW-0169">Cobalamin biosynthesis</keyword>
<evidence type="ECO:0000256" key="9">
    <source>
        <dbReference type="ARBA" id="ARBA00012523"/>
    </source>
</evidence>
<evidence type="ECO:0000256" key="12">
    <source>
        <dbReference type="ARBA" id="ARBA00022741"/>
    </source>
</evidence>
<dbReference type="RefSeq" id="WP_163241451.1">
    <property type="nucleotide sequence ID" value="NZ_CP082780.1"/>
</dbReference>
<comment type="pathway">
    <text evidence="6">Cofactor biosynthesis; adenosylcobalamin biosynthesis; adenosylcobalamin from cob(II)yrinate a,c-diamide: step 5/7.</text>
</comment>
<evidence type="ECO:0000256" key="6">
    <source>
        <dbReference type="ARBA" id="ARBA00005159"/>
    </source>
</evidence>
<dbReference type="GO" id="GO:0005524">
    <property type="term" value="F:ATP binding"/>
    <property type="evidence" value="ECO:0007669"/>
    <property type="project" value="UniProtKB-KW"/>
</dbReference>
<dbReference type="EC" id="2.7.1.156" evidence="8"/>
<evidence type="ECO:0000256" key="15">
    <source>
        <dbReference type="ARBA" id="ARBA00023134"/>
    </source>
</evidence>
<feature type="binding site" evidence="19">
    <location>
        <begin position="40"/>
        <end position="42"/>
    </location>
    <ligand>
        <name>GTP</name>
        <dbReference type="ChEBI" id="CHEBI:37565"/>
    </ligand>
</feature>
<dbReference type="EMBL" id="JAAIWN010000012">
    <property type="protein sequence ID" value="NEY81220.1"/>
    <property type="molecule type" value="Genomic_DNA"/>
</dbReference>
<evidence type="ECO:0000313" key="22">
    <source>
        <dbReference type="Proteomes" id="UP000472971"/>
    </source>
</evidence>
<feature type="binding site" evidence="19">
    <location>
        <position position="92"/>
    </location>
    <ligand>
        <name>GTP</name>
        <dbReference type="ChEBI" id="CHEBI:37565"/>
    </ligand>
</feature>
<keyword evidence="12 19" id="KW-0547">Nucleotide-binding</keyword>
<evidence type="ECO:0000256" key="18">
    <source>
        <dbReference type="PIRSR" id="PIRSR006135-1"/>
    </source>
</evidence>
<evidence type="ECO:0000256" key="17">
    <source>
        <dbReference type="ARBA" id="ARBA00030571"/>
    </source>
</evidence>
<dbReference type="Proteomes" id="UP000570010">
    <property type="component" value="Unassembled WGS sequence"/>
</dbReference>
<keyword evidence="15 19" id="KW-0342">GTP-binding</keyword>
<evidence type="ECO:0000256" key="10">
    <source>
        <dbReference type="ARBA" id="ARBA00022573"/>
    </source>
</evidence>
<protein>
    <recommendedName>
        <fullName evidence="16">Adenosylcobinamide kinase</fullName>
        <ecNumber evidence="8">2.7.1.156</ecNumber>
        <ecNumber evidence="9">2.7.7.62</ecNumber>
    </recommendedName>
    <alternativeName>
        <fullName evidence="17">Adenosylcobinamide-phosphate guanylyltransferase</fullName>
    </alternativeName>
</protein>
<evidence type="ECO:0000256" key="2">
    <source>
        <dbReference type="ARBA" id="ARBA00000711"/>
    </source>
</evidence>
<comment type="catalytic activity">
    <reaction evidence="2">
        <text>adenosylcob(III)inamide phosphate + GTP + H(+) = adenosylcob(III)inamide-GDP + diphosphate</text>
        <dbReference type="Rhea" id="RHEA:22712"/>
        <dbReference type="ChEBI" id="CHEBI:15378"/>
        <dbReference type="ChEBI" id="CHEBI:33019"/>
        <dbReference type="ChEBI" id="CHEBI:37565"/>
        <dbReference type="ChEBI" id="CHEBI:58502"/>
        <dbReference type="ChEBI" id="CHEBI:60487"/>
        <dbReference type="EC" id="2.7.7.62"/>
    </reaction>
</comment>
<accession>A0A6B3VSH5</accession>
<evidence type="ECO:0000256" key="16">
    <source>
        <dbReference type="ARBA" id="ARBA00029570"/>
    </source>
</evidence>
<organism evidence="21 22">
    <name type="scientific">Bacillus aquiflavi</name>
    <dbReference type="NCBI Taxonomy" id="2672567"/>
    <lineage>
        <taxon>Bacteria</taxon>
        <taxon>Bacillati</taxon>
        <taxon>Bacillota</taxon>
        <taxon>Bacilli</taxon>
        <taxon>Bacillales</taxon>
        <taxon>Bacillaceae</taxon>
        <taxon>Bacillus</taxon>
    </lineage>
</organism>
<evidence type="ECO:0000256" key="7">
    <source>
        <dbReference type="ARBA" id="ARBA00007490"/>
    </source>
</evidence>
<keyword evidence="13 21" id="KW-0418">Kinase</keyword>
<comment type="pathway">
    <text evidence="5">Cofactor biosynthesis; adenosylcobalamin biosynthesis; adenosylcobalamin from cob(II)yrinate a,c-diamide: step 6/7.</text>
</comment>
<evidence type="ECO:0000256" key="14">
    <source>
        <dbReference type="ARBA" id="ARBA00022840"/>
    </source>
</evidence>
<evidence type="ECO:0000256" key="11">
    <source>
        <dbReference type="ARBA" id="ARBA00022679"/>
    </source>
</evidence>
<comment type="caution">
    <text evidence="21">The sequence shown here is derived from an EMBL/GenBank/DDBJ whole genome shotgun (WGS) entry which is preliminary data.</text>
</comment>
<evidence type="ECO:0000256" key="1">
    <source>
        <dbReference type="ARBA" id="ARBA00000312"/>
    </source>
</evidence>
<keyword evidence="14" id="KW-0067">ATP-binding</keyword>
<dbReference type="SUPFAM" id="SSF52540">
    <property type="entry name" value="P-loop containing nucleoside triphosphate hydrolases"/>
    <property type="match status" value="1"/>
</dbReference>
<dbReference type="GO" id="GO:0009236">
    <property type="term" value="P:cobalamin biosynthetic process"/>
    <property type="evidence" value="ECO:0007669"/>
    <property type="project" value="UniProtKB-UniPathway"/>
</dbReference>
<dbReference type="PIRSF" id="PIRSF006135">
    <property type="entry name" value="CobU"/>
    <property type="match status" value="1"/>
</dbReference>
<proteinExistence type="inferred from homology"/>
<dbReference type="GO" id="GO:0008820">
    <property type="term" value="F:cobinamide phosphate guanylyltransferase activity"/>
    <property type="evidence" value="ECO:0007669"/>
    <property type="project" value="UniProtKB-EC"/>
</dbReference>
<dbReference type="GO" id="GO:0005525">
    <property type="term" value="F:GTP binding"/>
    <property type="evidence" value="ECO:0007669"/>
    <property type="project" value="UniProtKB-KW"/>
</dbReference>
<feature type="active site" description="GMP-histidine intermediate" evidence="18">
    <location>
        <position position="56"/>
    </location>
</feature>
<comment type="function">
    <text evidence="4">Catalyzes ATP-dependent phosphorylation of adenosylcobinamide and addition of GMP to adenosylcobinamide phosphate.</text>
</comment>
<evidence type="ECO:0000256" key="4">
    <source>
        <dbReference type="ARBA" id="ARBA00003889"/>
    </source>
</evidence>
<comment type="catalytic activity">
    <reaction evidence="1">
        <text>adenosylcob(III)inamide + ATP = adenosylcob(III)inamide phosphate + ADP + H(+)</text>
        <dbReference type="Rhea" id="RHEA:15769"/>
        <dbReference type="ChEBI" id="CHEBI:2480"/>
        <dbReference type="ChEBI" id="CHEBI:15378"/>
        <dbReference type="ChEBI" id="CHEBI:30616"/>
        <dbReference type="ChEBI" id="CHEBI:58502"/>
        <dbReference type="ChEBI" id="CHEBI:456216"/>
        <dbReference type="EC" id="2.7.1.156"/>
    </reaction>
</comment>
<dbReference type="InterPro" id="IPR027417">
    <property type="entry name" value="P-loop_NTPase"/>
</dbReference>
<reference evidence="20 23" key="2">
    <citation type="submission" date="2020-07" db="EMBL/GenBank/DDBJ databases">
        <authorList>
            <person name="Feng H."/>
        </authorList>
    </citation>
    <scope>NUCLEOTIDE SEQUENCE [LARGE SCALE GENOMIC DNA]</scope>
    <source>
        <strain evidence="23">s-12</strain>
        <strain evidence="20">S-12</strain>
    </source>
</reference>
<name>A0A6B3VSH5_9BACI</name>
<feature type="binding site" evidence="19">
    <location>
        <position position="71"/>
    </location>
    <ligand>
        <name>GTP</name>
        <dbReference type="ChEBI" id="CHEBI:37565"/>
    </ligand>
</feature>
<dbReference type="InterPro" id="IPR003203">
    <property type="entry name" value="CobU/CobP"/>
</dbReference>
<keyword evidence="22" id="KW-1185">Reference proteome</keyword>
<comment type="catalytic activity">
    <reaction evidence="3">
        <text>adenosylcob(III)inamide + GTP = adenosylcob(III)inamide phosphate + GDP + H(+)</text>
        <dbReference type="Rhea" id="RHEA:15765"/>
        <dbReference type="ChEBI" id="CHEBI:2480"/>
        <dbReference type="ChEBI" id="CHEBI:15378"/>
        <dbReference type="ChEBI" id="CHEBI:37565"/>
        <dbReference type="ChEBI" id="CHEBI:58189"/>
        <dbReference type="ChEBI" id="CHEBI:58502"/>
        <dbReference type="EC" id="2.7.1.156"/>
    </reaction>
</comment>
<dbReference type="AlphaFoldDB" id="A0A6B3VSH5"/>
<evidence type="ECO:0000256" key="8">
    <source>
        <dbReference type="ARBA" id="ARBA00012016"/>
    </source>
</evidence>
<evidence type="ECO:0000256" key="5">
    <source>
        <dbReference type="ARBA" id="ARBA00004692"/>
    </source>
</evidence>
<evidence type="ECO:0000313" key="23">
    <source>
        <dbReference type="Proteomes" id="UP000570010"/>
    </source>
</evidence>